<dbReference type="PANTHER" id="PTHR11188:SF17">
    <property type="entry name" value="FI21816P1"/>
    <property type="match status" value="1"/>
</dbReference>
<keyword evidence="5" id="KW-1185">Reference proteome</keyword>
<evidence type="ECO:0000256" key="2">
    <source>
        <dbReference type="SAM" id="MobiDB-lite"/>
    </source>
</evidence>
<protein>
    <recommendedName>
        <fullName evidence="3">Arrestin C-terminal-like domain-containing protein</fullName>
    </recommendedName>
</protein>
<dbReference type="EnsemblMetazoa" id="CLYHEMT012995.1">
    <property type="protein sequence ID" value="CLYHEMP012995.1"/>
    <property type="gene ID" value="CLYHEMG012995"/>
</dbReference>
<organism evidence="4 5">
    <name type="scientific">Clytia hemisphaerica</name>
    <dbReference type="NCBI Taxonomy" id="252671"/>
    <lineage>
        <taxon>Eukaryota</taxon>
        <taxon>Metazoa</taxon>
        <taxon>Cnidaria</taxon>
        <taxon>Hydrozoa</taxon>
        <taxon>Hydroidolina</taxon>
        <taxon>Leptothecata</taxon>
        <taxon>Obeliida</taxon>
        <taxon>Clytiidae</taxon>
        <taxon>Clytia</taxon>
    </lineage>
</organism>
<dbReference type="Pfam" id="PF02752">
    <property type="entry name" value="Arrestin_C"/>
    <property type="match status" value="1"/>
</dbReference>
<accession>A0A7M6DJA2</accession>
<dbReference type="Pfam" id="PF00339">
    <property type="entry name" value="Arrestin_N"/>
    <property type="match status" value="1"/>
</dbReference>
<dbReference type="PANTHER" id="PTHR11188">
    <property type="entry name" value="ARRESTIN DOMAIN CONTAINING PROTEIN"/>
    <property type="match status" value="1"/>
</dbReference>
<dbReference type="Gene3D" id="2.60.40.640">
    <property type="match status" value="2"/>
</dbReference>
<dbReference type="InterPro" id="IPR014752">
    <property type="entry name" value="Arrestin-like_C"/>
</dbReference>
<proteinExistence type="inferred from homology"/>
<feature type="compositionally biased region" description="Polar residues" evidence="2">
    <location>
        <begin position="403"/>
        <end position="417"/>
    </location>
</feature>
<feature type="region of interest" description="Disordered" evidence="2">
    <location>
        <begin position="386"/>
        <end position="417"/>
    </location>
</feature>
<dbReference type="InterPro" id="IPR011022">
    <property type="entry name" value="Arrestin_C-like"/>
</dbReference>
<evidence type="ECO:0000256" key="1">
    <source>
        <dbReference type="ARBA" id="ARBA00005298"/>
    </source>
</evidence>
<dbReference type="SUPFAM" id="SSF81296">
    <property type="entry name" value="E set domains"/>
    <property type="match status" value="2"/>
</dbReference>
<dbReference type="RefSeq" id="XP_066934589.1">
    <property type="nucleotide sequence ID" value="XM_067078488.1"/>
</dbReference>
<dbReference type="InterPro" id="IPR011021">
    <property type="entry name" value="Arrestin-like_N"/>
</dbReference>
<dbReference type="InterPro" id="IPR050357">
    <property type="entry name" value="Arrestin_domain-protein"/>
</dbReference>
<dbReference type="AlphaFoldDB" id="A0A7M6DJA2"/>
<comment type="similarity">
    <text evidence="1">Belongs to the arrestin family.</text>
</comment>
<evidence type="ECO:0000313" key="5">
    <source>
        <dbReference type="Proteomes" id="UP000594262"/>
    </source>
</evidence>
<feature type="domain" description="Arrestin C-terminal-like" evidence="3">
    <location>
        <begin position="178"/>
        <end position="310"/>
    </location>
</feature>
<reference evidence="4" key="1">
    <citation type="submission" date="2021-01" db="UniProtKB">
        <authorList>
            <consortium name="EnsemblMetazoa"/>
        </authorList>
    </citation>
    <scope>IDENTIFICATION</scope>
</reference>
<dbReference type="SMART" id="SM01017">
    <property type="entry name" value="Arrestin_C"/>
    <property type="match status" value="1"/>
</dbReference>
<dbReference type="Proteomes" id="UP000594262">
    <property type="component" value="Unplaced"/>
</dbReference>
<name>A0A7M6DJA2_9CNID</name>
<dbReference type="InterPro" id="IPR014756">
    <property type="entry name" value="Ig_E-set"/>
</dbReference>
<dbReference type="GO" id="GO:0015031">
    <property type="term" value="P:protein transport"/>
    <property type="evidence" value="ECO:0007669"/>
    <property type="project" value="TreeGrafter"/>
</dbReference>
<dbReference type="GO" id="GO:0005737">
    <property type="term" value="C:cytoplasm"/>
    <property type="evidence" value="ECO:0007669"/>
    <property type="project" value="TreeGrafter"/>
</dbReference>
<evidence type="ECO:0000259" key="3">
    <source>
        <dbReference type="SMART" id="SM01017"/>
    </source>
</evidence>
<dbReference type="OrthoDB" id="2333384at2759"/>
<sequence>MFKSKKIDKCDIQFENDRLVFYPGEKLRGKFILHMNRSMPMERIMVVCKGKTKTEWIVPYIDSETQEPKEREHKSKHKYFEKKKKIFGEDDNEKRDQDAGEHEFDFEFQLPKDIHSSIQHENGFIQYSVKVIIKKPWKKDLKLKKMFVVNQLHDANDQKYNFAPGEEDEKVLGCLCCASEPISLKAHINRSAFCPGDRIMVTAKCDNKSDRDMEELEVELIQVLEFKAHNEDFGDSYRTLTNKVAEVESKKIKGGDELEWKDKLMDIPALPLTTNSKFIDVKYYVRVHLDIPMAIDMEFKLPITMCSVPFKPTYQDAPLERQTRFKPKAPEGIGYSDMDYLNHPDMWPFQFSQVKGDKPKKMNKKDDKEFADDLYIPVYTFAFPVEGMDNPHPPSQPSGGGSATSVKTNSSEMPPIE</sequence>
<dbReference type="GeneID" id="136822243"/>
<evidence type="ECO:0000313" key="4">
    <source>
        <dbReference type="EnsemblMetazoa" id="CLYHEMP012995.1"/>
    </source>
</evidence>